<organism evidence="1 2">
    <name type="scientific">Acaromyces ingoldii</name>
    <dbReference type="NCBI Taxonomy" id="215250"/>
    <lineage>
        <taxon>Eukaryota</taxon>
        <taxon>Fungi</taxon>
        <taxon>Dikarya</taxon>
        <taxon>Basidiomycota</taxon>
        <taxon>Ustilaginomycotina</taxon>
        <taxon>Exobasidiomycetes</taxon>
        <taxon>Exobasidiales</taxon>
        <taxon>Cryptobasidiaceae</taxon>
        <taxon>Acaromyces</taxon>
    </lineage>
</organism>
<proteinExistence type="predicted"/>
<dbReference type="EMBL" id="KZ819639">
    <property type="protein sequence ID" value="PWN87964.1"/>
    <property type="molecule type" value="Genomic_DNA"/>
</dbReference>
<name>A0A316YGJ4_9BASI</name>
<dbReference type="AlphaFoldDB" id="A0A316YGJ4"/>
<protein>
    <submittedName>
        <fullName evidence="1">Uncharacterized protein</fullName>
    </submittedName>
</protein>
<keyword evidence="2" id="KW-1185">Reference proteome</keyword>
<sequence length="144" mass="16141">MLAMVTRAKYEDGTPDALDDGMPNHTMIEDWDSNVTCHDDHAGWSGDCAQLDDAWIKDQDQPGIDEQKNKIICKNLCCVVAVYRNGSYNLSVSEMAQWGNNANLHCNGPNEQTWISGNEDNWSSPQNGTWRMCLINKNSADKCK</sequence>
<gene>
    <name evidence="1" type="ORF">FA10DRAFT_288657</name>
</gene>
<evidence type="ECO:0000313" key="1">
    <source>
        <dbReference type="EMBL" id="PWN87964.1"/>
    </source>
</evidence>
<dbReference type="Proteomes" id="UP000245768">
    <property type="component" value="Unassembled WGS sequence"/>
</dbReference>
<accession>A0A316YGJ4</accession>
<reference evidence="1 2" key="1">
    <citation type="journal article" date="2018" name="Mol. Biol. Evol.">
        <title>Broad Genomic Sampling Reveals a Smut Pathogenic Ancestry of the Fungal Clade Ustilaginomycotina.</title>
        <authorList>
            <person name="Kijpornyongpan T."/>
            <person name="Mondo S.J."/>
            <person name="Barry K."/>
            <person name="Sandor L."/>
            <person name="Lee J."/>
            <person name="Lipzen A."/>
            <person name="Pangilinan J."/>
            <person name="LaButti K."/>
            <person name="Hainaut M."/>
            <person name="Henrissat B."/>
            <person name="Grigoriev I.V."/>
            <person name="Spatafora J.W."/>
            <person name="Aime M.C."/>
        </authorList>
    </citation>
    <scope>NUCLEOTIDE SEQUENCE [LARGE SCALE GENOMIC DNA]</scope>
    <source>
        <strain evidence="1 2">MCA 4198</strain>
    </source>
</reference>
<dbReference type="RefSeq" id="XP_025375162.1">
    <property type="nucleotide sequence ID" value="XM_025524220.1"/>
</dbReference>
<dbReference type="GeneID" id="37046136"/>
<dbReference type="InParanoid" id="A0A316YGJ4"/>
<evidence type="ECO:0000313" key="2">
    <source>
        <dbReference type="Proteomes" id="UP000245768"/>
    </source>
</evidence>